<reference evidence="2 3" key="1">
    <citation type="journal article" date="2021" name="Nat. Plants">
        <title>The Taxus genome provides insights into paclitaxel biosynthesis.</title>
        <authorList>
            <person name="Xiong X."/>
            <person name="Gou J."/>
            <person name="Liao Q."/>
            <person name="Li Y."/>
            <person name="Zhou Q."/>
            <person name="Bi G."/>
            <person name="Li C."/>
            <person name="Du R."/>
            <person name="Wang X."/>
            <person name="Sun T."/>
            <person name="Guo L."/>
            <person name="Liang H."/>
            <person name="Lu P."/>
            <person name="Wu Y."/>
            <person name="Zhang Z."/>
            <person name="Ro D.K."/>
            <person name="Shang Y."/>
            <person name="Huang S."/>
            <person name="Yan J."/>
        </authorList>
    </citation>
    <scope>NUCLEOTIDE SEQUENCE [LARGE SCALE GENOMIC DNA]</scope>
    <source>
        <strain evidence="2">Ta-2019</strain>
    </source>
</reference>
<dbReference type="AlphaFoldDB" id="A0AA38F7H1"/>
<feature type="region of interest" description="Disordered" evidence="1">
    <location>
        <begin position="1"/>
        <end position="28"/>
    </location>
</feature>
<organism evidence="2 3">
    <name type="scientific">Taxus chinensis</name>
    <name type="common">Chinese yew</name>
    <name type="synonym">Taxus wallichiana var. chinensis</name>
    <dbReference type="NCBI Taxonomy" id="29808"/>
    <lineage>
        <taxon>Eukaryota</taxon>
        <taxon>Viridiplantae</taxon>
        <taxon>Streptophyta</taxon>
        <taxon>Embryophyta</taxon>
        <taxon>Tracheophyta</taxon>
        <taxon>Spermatophyta</taxon>
        <taxon>Pinopsida</taxon>
        <taxon>Pinidae</taxon>
        <taxon>Conifers II</taxon>
        <taxon>Cupressales</taxon>
        <taxon>Taxaceae</taxon>
        <taxon>Taxus</taxon>
    </lineage>
</organism>
<proteinExistence type="predicted"/>
<evidence type="ECO:0000313" key="2">
    <source>
        <dbReference type="EMBL" id="KAH9292613.1"/>
    </source>
</evidence>
<gene>
    <name evidence="2" type="ORF">KI387_042202</name>
</gene>
<protein>
    <submittedName>
        <fullName evidence="2">Uncharacterized protein</fullName>
    </submittedName>
</protein>
<keyword evidence="3" id="KW-1185">Reference proteome</keyword>
<sequence>MEEGGFLGSSVESVLSKESQNPNNGRPTIAYKVIPTSLKGSQELDFSTGGKSAYDRLGGGANTTNTVVPNNASFKEAIKQKVESSQASPTYLVDLIDESPLFYLDSPEVLA</sequence>
<name>A0AA38F7H1_TAXCH</name>
<dbReference type="Proteomes" id="UP000824469">
    <property type="component" value="Unassembled WGS sequence"/>
</dbReference>
<feature type="non-terminal residue" evidence="2">
    <location>
        <position position="111"/>
    </location>
</feature>
<evidence type="ECO:0000313" key="3">
    <source>
        <dbReference type="Proteomes" id="UP000824469"/>
    </source>
</evidence>
<accession>A0AA38F7H1</accession>
<comment type="caution">
    <text evidence="2">The sequence shown here is derived from an EMBL/GenBank/DDBJ whole genome shotgun (WGS) entry which is preliminary data.</text>
</comment>
<evidence type="ECO:0000256" key="1">
    <source>
        <dbReference type="SAM" id="MobiDB-lite"/>
    </source>
</evidence>
<feature type="compositionally biased region" description="Polar residues" evidence="1">
    <location>
        <begin position="10"/>
        <end position="26"/>
    </location>
</feature>
<dbReference type="EMBL" id="JAHRHJ020002785">
    <property type="protein sequence ID" value="KAH9292613.1"/>
    <property type="molecule type" value="Genomic_DNA"/>
</dbReference>